<dbReference type="Gene3D" id="2.170.150.80">
    <property type="entry name" value="NAC domain"/>
    <property type="match status" value="1"/>
</dbReference>
<keyword evidence="3" id="KW-0804">Transcription</keyword>
<evidence type="ECO:0000256" key="4">
    <source>
        <dbReference type="ARBA" id="ARBA00023242"/>
    </source>
</evidence>
<evidence type="ECO:0000256" key="1">
    <source>
        <dbReference type="ARBA" id="ARBA00023015"/>
    </source>
</evidence>
<keyword evidence="1" id="KW-0805">Transcription regulation</keyword>
<reference evidence="6 7" key="1">
    <citation type="journal article" date="2013" name="Front. Plant Sci.">
        <title>The Reference Genome of the Halophytic Plant Eutrema salsugineum.</title>
        <authorList>
            <person name="Yang R."/>
            <person name="Jarvis D.E."/>
            <person name="Chen H."/>
            <person name="Beilstein M.A."/>
            <person name="Grimwood J."/>
            <person name="Jenkins J."/>
            <person name="Shu S."/>
            <person name="Prochnik S."/>
            <person name="Xin M."/>
            <person name="Ma C."/>
            <person name="Schmutz J."/>
            <person name="Wing R.A."/>
            <person name="Mitchell-Olds T."/>
            <person name="Schumaker K.S."/>
            <person name="Wang X."/>
        </authorList>
    </citation>
    <scope>NUCLEOTIDE SEQUENCE [LARGE SCALE GENOMIC DNA]</scope>
</reference>
<keyword evidence="2" id="KW-0238">DNA-binding</keyword>
<dbReference type="KEGG" id="eus:EUTSA_v10015599mg"/>
<dbReference type="Gramene" id="ESQ42395">
    <property type="protein sequence ID" value="ESQ42395"/>
    <property type="gene ID" value="EUTSA_v10015599mg"/>
</dbReference>
<dbReference type="SUPFAM" id="SSF101941">
    <property type="entry name" value="NAC domain"/>
    <property type="match status" value="1"/>
</dbReference>
<dbReference type="OMA" id="AYFIWIS"/>
<dbReference type="InterPro" id="IPR036093">
    <property type="entry name" value="NAC_dom_sf"/>
</dbReference>
<dbReference type="InterPro" id="IPR003441">
    <property type="entry name" value="NAC-dom"/>
</dbReference>
<dbReference type="STRING" id="72664.V4KWL5"/>
<protein>
    <recommendedName>
        <fullName evidence="5">NAC domain-containing protein</fullName>
    </recommendedName>
</protein>
<dbReference type="GO" id="GO:0006355">
    <property type="term" value="P:regulation of DNA-templated transcription"/>
    <property type="evidence" value="ECO:0007669"/>
    <property type="project" value="InterPro"/>
</dbReference>
<dbReference type="AlphaFoldDB" id="V4KWL5"/>
<dbReference type="PANTHER" id="PTHR31719:SF94">
    <property type="entry name" value="PROTEIN ATAF2"/>
    <property type="match status" value="1"/>
</dbReference>
<dbReference type="PANTHER" id="PTHR31719">
    <property type="entry name" value="NAC TRANSCRIPTION FACTOR 56"/>
    <property type="match status" value="1"/>
</dbReference>
<evidence type="ECO:0000259" key="5">
    <source>
        <dbReference type="PROSITE" id="PS51005"/>
    </source>
</evidence>
<proteinExistence type="predicted"/>
<dbReference type="Proteomes" id="UP000030689">
    <property type="component" value="Unassembled WGS sequence"/>
</dbReference>
<name>V4KWL5_EUTSA</name>
<gene>
    <name evidence="6" type="ORF">EUTSA_v10015599mg</name>
</gene>
<evidence type="ECO:0000256" key="3">
    <source>
        <dbReference type="ARBA" id="ARBA00023163"/>
    </source>
</evidence>
<sequence length="283" mass="32772">MTEYMLPEEANKFQELVLCKIHKIPKINRSKKKDDRHRPREEGDGGVFFDPSDKELLEHYLKRKLKGKSKTHEKDIIVDKDVYAKEPWLLDHNNNPLFMTNVWYYFTTRTQISEKKIGCGKNSKRRITGDNDGGGSWKPNATENIIDKETRKIIGTKKTLTFTKSKNKKKKQKTGDGTSCAIVPGSDSSWIMTEYMLPEDKNKFQQLVLCKIHMINKFENMDDHHEPSEEGNMAHQVDAHATTGTVPERPLEKDAQAGATSKFTEDWFFYVMKQPTIEDWMLA</sequence>
<dbReference type="GO" id="GO:0003677">
    <property type="term" value="F:DNA binding"/>
    <property type="evidence" value="ECO:0007669"/>
    <property type="project" value="UniProtKB-KW"/>
</dbReference>
<evidence type="ECO:0000313" key="6">
    <source>
        <dbReference type="EMBL" id="ESQ42395.1"/>
    </source>
</evidence>
<dbReference type="Pfam" id="PF02365">
    <property type="entry name" value="NAM"/>
    <property type="match status" value="1"/>
</dbReference>
<accession>V4KWL5</accession>
<dbReference type="PROSITE" id="PS51005">
    <property type="entry name" value="NAC"/>
    <property type="match status" value="1"/>
</dbReference>
<evidence type="ECO:0000313" key="7">
    <source>
        <dbReference type="Proteomes" id="UP000030689"/>
    </source>
</evidence>
<evidence type="ECO:0000256" key="2">
    <source>
        <dbReference type="ARBA" id="ARBA00023125"/>
    </source>
</evidence>
<organism evidence="6 7">
    <name type="scientific">Eutrema salsugineum</name>
    <name type="common">Saltwater cress</name>
    <name type="synonym">Sisymbrium salsugineum</name>
    <dbReference type="NCBI Taxonomy" id="72664"/>
    <lineage>
        <taxon>Eukaryota</taxon>
        <taxon>Viridiplantae</taxon>
        <taxon>Streptophyta</taxon>
        <taxon>Embryophyta</taxon>
        <taxon>Tracheophyta</taxon>
        <taxon>Spermatophyta</taxon>
        <taxon>Magnoliopsida</taxon>
        <taxon>eudicotyledons</taxon>
        <taxon>Gunneridae</taxon>
        <taxon>Pentapetalae</taxon>
        <taxon>rosids</taxon>
        <taxon>malvids</taxon>
        <taxon>Brassicales</taxon>
        <taxon>Brassicaceae</taxon>
        <taxon>Eutremeae</taxon>
        <taxon>Eutrema</taxon>
    </lineage>
</organism>
<keyword evidence="7" id="KW-1185">Reference proteome</keyword>
<dbReference type="OrthoDB" id="1113788at2759"/>
<dbReference type="EMBL" id="KI517464">
    <property type="protein sequence ID" value="ESQ42395.1"/>
    <property type="molecule type" value="Genomic_DNA"/>
</dbReference>
<keyword evidence="4" id="KW-0539">Nucleus</keyword>
<feature type="domain" description="NAC" evidence="5">
    <location>
        <begin position="43"/>
        <end position="215"/>
    </location>
</feature>